<dbReference type="InterPro" id="IPR057328">
    <property type="entry name" value="RNaseT2L_C"/>
</dbReference>
<evidence type="ECO:0000256" key="9">
    <source>
        <dbReference type="ARBA" id="ARBA00022759"/>
    </source>
</evidence>
<dbReference type="SUPFAM" id="SSF55895">
    <property type="entry name" value="Ribonuclease Rh-like"/>
    <property type="match status" value="1"/>
</dbReference>
<keyword evidence="11" id="KW-1015">Disulfide bond</keyword>
<evidence type="ECO:0000259" key="18">
    <source>
        <dbReference type="Pfam" id="PF25488"/>
    </source>
</evidence>
<evidence type="ECO:0000256" key="6">
    <source>
        <dbReference type="ARBA" id="ARBA00022554"/>
    </source>
</evidence>
<dbReference type="InterPro" id="IPR033130">
    <property type="entry name" value="RNase_T2_His_AS_2"/>
</dbReference>
<keyword evidence="10" id="KW-0378">Hydrolase</keyword>
<name>A0A4C2EB83_9SACH</name>
<dbReference type="Gene3D" id="3.90.730.10">
    <property type="entry name" value="Ribonuclease T2-like"/>
    <property type="match status" value="1"/>
</dbReference>
<evidence type="ECO:0000256" key="12">
    <source>
        <dbReference type="ARBA" id="ARBA00023180"/>
    </source>
</evidence>
<evidence type="ECO:0000256" key="5">
    <source>
        <dbReference type="ARBA" id="ARBA00022490"/>
    </source>
</evidence>
<evidence type="ECO:0000256" key="13">
    <source>
        <dbReference type="ARBA" id="ARBA00023239"/>
    </source>
</evidence>
<keyword evidence="12" id="KW-0325">Glycoprotein</keyword>
<proteinExistence type="inferred from homology"/>
<evidence type="ECO:0000256" key="11">
    <source>
        <dbReference type="ARBA" id="ARBA00023157"/>
    </source>
</evidence>
<evidence type="ECO:0000256" key="16">
    <source>
        <dbReference type="PIRSR" id="PIRSR633697-1"/>
    </source>
</evidence>
<keyword evidence="7" id="KW-0540">Nuclease</keyword>
<dbReference type="EC" id="4.6.1.19" evidence="4"/>
<protein>
    <recommendedName>
        <fullName evidence="15">Ribonuclease T2-like</fullName>
        <ecNumber evidence="4">4.6.1.19</ecNumber>
    </recommendedName>
</protein>
<dbReference type="GO" id="GO:0005576">
    <property type="term" value="C:extracellular region"/>
    <property type="evidence" value="ECO:0007669"/>
    <property type="project" value="TreeGrafter"/>
</dbReference>
<dbReference type="PROSITE" id="PS00530">
    <property type="entry name" value="RNASE_T2_1"/>
    <property type="match status" value="1"/>
</dbReference>
<keyword evidence="9" id="KW-0255">Endonuclease</keyword>
<dbReference type="GO" id="GO:0033897">
    <property type="term" value="F:ribonuclease T2 activity"/>
    <property type="evidence" value="ECO:0007669"/>
    <property type="project" value="UniProtKB-EC"/>
</dbReference>
<dbReference type="InterPro" id="IPR001568">
    <property type="entry name" value="RNase_T2-like"/>
</dbReference>
<comment type="function">
    <text evidence="14">Rnase which modulates cell survival under stress conditions. Released from the vacuole to the cytoplasm during stress to promote tRNA and rRNA cleavage and to activate separately a downstream pathway that promotes cell death. Involved in cell size, vacuolar morphology and growth at high temperatures and high salt concentration.</text>
</comment>
<evidence type="ECO:0000256" key="3">
    <source>
        <dbReference type="ARBA" id="ARBA00007469"/>
    </source>
</evidence>
<dbReference type="InterPro" id="IPR018188">
    <property type="entry name" value="RNase_T2_His_AS_1"/>
</dbReference>
<dbReference type="GO" id="GO:0016787">
    <property type="term" value="F:hydrolase activity"/>
    <property type="evidence" value="ECO:0007669"/>
    <property type="project" value="UniProtKB-KW"/>
</dbReference>
<keyword evidence="13" id="KW-0456">Lyase</keyword>
<organism evidence="19 20">
    <name type="scientific">Zygosaccharomyces mellis</name>
    <dbReference type="NCBI Taxonomy" id="42258"/>
    <lineage>
        <taxon>Eukaryota</taxon>
        <taxon>Fungi</taxon>
        <taxon>Dikarya</taxon>
        <taxon>Ascomycota</taxon>
        <taxon>Saccharomycotina</taxon>
        <taxon>Saccharomycetes</taxon>
        <taxon>Saccharomycetales</taxon>
        <taxon>Saccharomycetaceae</taxon>
        <taxon>Zygosaccharomyces</taxon>
    </lineage>
</organism>
<evidence type="ECO:0000256" key="7">
    <source>
        <dbReference type="ARBA" id="ARBA00022722"/>
    </source>
</evidence>
<dbReference type="GO" id="GO:0005775">
    <property type="term" value="C:vacuolar lumen"/>
    <property type="evidence" value="ECO:0007669"/>
    <property type="project" value="UniProtKB-SubCell"/>
</dbReference>
<evidence type="ECO:0000256" key="4">
    <source>
        <dbReference type="ARBA" id="ARBA00012571"/>
    </source>
</evidence>
<dbReference type="FunFam" id="3.90.730.10:FF:000004">
    <property type="entry name" value="Ribonuclease T2-like"/>
    <property type="match status" value="1"/>
</dbReference>
<evidence type="ECO:0000256" key="8">
    <source>
        <dbReference type="ARBA" id="ARBA00022729"/>
    </source>
</evidence>
<reference evidence="19 20" key="1">
    <citation type="submission" date="2019-01" db="EMBL/GenBank/DDBJ databases">
        <title>Draft Genome Sequencing of Zygosaccharomyces mellis Ca-7.</title>
        <authorList>
            <person name="Shiwa Y."/>
            <person name="Kanesaki Y."/>
            <person name="Ishige T."/>
            <person name="Mura K."/>
            <person name="Hori T."/>
            <person name="Tamura T."/>
        </authorList>
    </citation>
    <scope>NUCLEOTIDE SEQUENCE [LARGE SCALE GENOMIC DNA]</scope>
    <source>
        <strain evidence="19 20">Ca-7</strain>
    </source>
</reference>
<dbReference type="GO" id="GO:0006401">
    <property type="term" value="P:RNA catabolic process"/>
    <property type="evidence" value="ECO:0007669"/>
    <property type="project" value="TreeGrafter"/>
</dbReference>
<comment type="similarity">
    <text evidence="3 17">Belongs to the RNase T2 family.</text>
</comment>
<feature type="active site" evidence="16">
    <location>
        <position position="90"/>
    </location>
</feature>
<keyword evidence="6" id="KW-0926">Vacuole</keyword>
<dbReference type="EMBL" id="BIMX01000015">
    <property type="protein sequence ID" value="GCF00100.1"/>
    <property type="molecule type" value="Genomic_DNA"/>
</dbReference>
<feature type="active site" evidence="16">
    <location>
        <position position="163"/>
    </location>
</feature>
<evidence type="ECO:0000256" key="14">
    <source>
        <dbReference type="ARBA" id="ARBA00025494"/>
    </source>
</evidence>
<evidence type="ECO:0000256" key="2">
    <source>
        <dbReference type="ARBA" id="ARBA00004496"/>
    </source>
</evidence>
<comment type="caution">
    <text evidence="19">The sequence shown here is derived from an EMBL/GenBank/DDBJ whole genome shotgun (WGS) entry which is preliminary data.</text>
</comment>
<evidence type="ECO:0000256" key="10">
    <source>
        <dbReference type="ARBA" id="ARBA00022801"/>
    </source>
</evidence>
<dbReference type="PANTHER" id="PTHR11240:SF22">
    <property type="entry name" value="RIBONUCLEASE T2"/>
    <property type="match status" value="1"/>
</dbReference>
<evidence type="ECO:0000313" key="20">
    <source>
        <dbReference type="Proteomes" id="UP000301737"/>
    </source>
</evidence>
<gene>
    <name evidence="19" type="primary">RNY1</name>
    <name evidence="19" type="ORF">ZYGM_002744</name>
</gene>
<dbReference type="AlphaFoldDB" id="A0A4C2EB83"/>
<dbReference type="OrthoDB" id="435754at2759"/>
<evidence type="ECO:0000313" key="19">
    <source>
        <dbReference type="EMBL" id="GCF00100.1"/>
    </source>
</evidence>
<dbReference type="Proteomes" id="UP000301737">
    <property type="component" value="Unassembled WGS sequence"/>
</dbReference>
<comment type="subcellular location">
    <subcellularLocation>
        <location evidence="2">Cytoplasm</location>
    </subcellularLocation>
    <subcellularLocation>
        <location evidence="1">Vacuole lumen</location>
    </subcellularLocation>
</comment>
<dbReference type="Pfam" id="PF00445">
    <property type="entry name" value="Ribonuclease_T2"/>
    <property type="match status" value="1"/>
</dbReference>
<dbReference type="InterPro" id="IPR036430">
    <property type="entry name" value="RNase_T2-like_sf"/>
</dbReference>
<dbReference type="InterPro" id="IPR033697">
    <property type="entry name" value="Ribonuclease_T2_eukaryotic"/>
</dbReference>
<keyword evidence="5" id="KW-0963">Cytoplasm</keyword>
<dbReference type="GO" id="GO:0003723">
    <property type="term" value="F:RNA binding"/>
    <property type="evidence" value="ECO:0007669"/>
    <property type="project" value="InterPro"/>
</dbReference>
<feature type="domain" description="RNase T2-like C-terminal" evidence="18">
    <location>
        <begin position="314"/>
        <end position="412"/>
    </location>
</feature>
<keyword evidence="8" id="KW-0732">Signal</keyword>
<dbReference type="Pfam" id="PF25488">
    <property type="entry name" value="RNaseT2L_C"/>
    <property type="match status" value="1"/>
</dbReference>
<dbReference type="CDD" id="cd01061">
    <property type="entry name" value="RNase_T2_euk"/>
    <property type="match status" value="1"/>
</dbReference>
<keyword evidence="20" id="KW-1185">Reference proteome</keyword>
<evidence type="ECO:0000256" key="15">
    <source>
        <dbReference type="ARBA" id="ARBA00071169"/>
    </source>
</evidence>
<sequence length="424" mass="48636">MHLQDLWVILKPGTEFFANIKDDNPFLPHCPINLPLSCQNYTMIPDSCCFEYPGGIFLQTQFWDYEPSTSNLDDDQLEKELGPLNSFTIHGLWPDNCNGGYQQFCNPSAEISDVPSILNSEQFNGNEHGLEYRGDELLEIMQRYWKGLGGHDESLWVHEYNKHGTCIKTIKPSCYSRWDKEEIKQSDQNYQKQAVYDYYRVSYNLYRKLNTSELLSNKGIIPTTERTYSRKEIEDALSDGFYGRQVQLVCDRNHAINEVWYYHQLKGSLLSEQFIPIDSFGRGNSCPQEGIYFFPKGHKPPSRNPQLTGYVRLSGQNGHLISNGHWMAKGSPATFQLLDHPFGDYYLRSKGGYCGFSNDGQLQCNKGRDKGAQFGYNENSGGILTYGDSPYWNANSIPRGMHQSPVYQGDSGYIAFKLRFQTHH</sequence>
<accession>A0A4C2EB83</accession>
<dbReference type="PANTHER" id="PTHR11240">
    <property type="entry name" value="RIBONUCLEASE T2"/>
    <property type="match status" value="1"/>
</dbReference>
<dbReference type="PROSITE" id="PS00531">
    <property type="entry name" value="RNASE_T2_2"/>
    <property type="match status" value="1"/>
</dbReference>
<evidence type="ECO:0000256" key="1">
    <source>
        <dbReference type="ARBA" id="ARBA00004410"/>
    </source>
</evidence>
<feature type="active site" evidence="16">
    <location>
        <position position="159"/>
    </location>
</feature>
<evidence type="ECO:0000256" key="17">
    <source>
        <dbReference type="RuleBase" id="RU004328"/>
    </source>
</evidence>